<accession>A0ABU9WGG9</accession>
<dbReference type="Proteomes" id="UP001466933">
    <property type="component" value="Unassembled WGS sequence"/>
</dbReference>
<evidence type="ECO:0000313" key="1">
    <source>
        <dbReference type="EMBL" id="MEN2471068.1"/>
    </source>
</evidence>
<dbReference type="EMBL" id="JBCPYA010000004">
    <property type="protein sequence ID" value="MEN2471068.1"/>
    <property type="molecule type" value="Genomic_DNA"/>
</dbReference>
<organism evidence="1 2">
    <name type="scientific">Burkholderia theae</name>
    <dbReference type="NCBI Taxonomy" id="3143496"/>
    <lineage>
        <taxon>Bacteria</taxon>
        <taxon>Pseudomonadati</taxon>
        <taxon>Pseudomonadota</taxon>
        <taxon>Betaproteobacteria</taxon>
        <taxon>Burkholderiales</taxon>
        <taxon>Burkholderiaceae</taxon>
        <taxon>Burkholderia</taxon>
    </lineage>
</organism>
<comment type="caution">
    <text evidence="1">The sequence shown here is derived from an EMBL/GenBank/DDBJ whole genome shotgun (WGS) entry which is preliminary data.</text>
</comment>
<evidence type="ECO:0000313" key="2">
    <source>
        <dbReference type="Proteomes" id="UP001466933"/>
    </source>
</evidence>
<dbReference type="RefSeq" id="WP_343492379.1">
    <property type="nucleotide sequence ID" value="NZ_JBCPYA010000004.1"/>
</dbReference>
<protein>
    <submittedName>
        <fullName evidence="1">Uncharacterized protein</fullName>
    </submittedName>
</protein>
<name>A0ABU9WGG9_9BURK</name>
<keyword evidence="2" id="KW-1185">Reference proteome</keyword>
<reference evidence="1 2" key="1">
    <citation type="submission" date="2024-05" db="EMBL/GenBank/DDBJ databases">
        <title>Burkholderia sp. Nov. a novel bacteria isolated from rhizosphere soil of Camellia sinensis.</title>
        <authorList>
            <person name="Dong Y."/>
        </authorList>
    </citation>
    <scope>NUCLEOTIDE SEQUENCE [LARGE SCALE GENOMIC DNA]</scope>
    <source>
        <strain evidence="1 2">GS2Y</strain>
    </source>
</reference>
<sequence length="107" mass="12610">MRCQLHVCRDAPRLLDDFPIAGIRPDRCRFWRVLVGERLDRELGRAQVEHVRRAARVRRAAPSLHRLFDGARAPAPRHALFQPLRDRQRFDGRFRVDGIDPHQRTLT</sequence>
<proteinExistence type="predicted"/>
<gene>
    <name evidence="1" type="ORF">VOI36_14315</name>
</gene>